<evidence type="ECO:0000313" key="9">
    <source>
        <dbReference type="Proteomes" id="UP000184267"/>
    </source>
</evidence>
<protein>
    <submittedName>
        <fullName evidence="8">Actin-related protein 3</fullName>
    </submittedName>
</protein>
<comment type="similarity">
    <text evidence="2">Belongs to the actin family. ARP3 subfamily.</text>
</comment>
<dbReference type="Pfam" id="PF00022">
    <property type="entry name" value="Actin"/>
    <property type="match status" value="2"/>
</dbReference>
<dbReference type="SMART" id="SM00268">
    <property type="entry name" value="ACTIN"/>
    <property type="match status" value="1"/>
</dbReference>
<dbReference type="Proteomes" id="UP000184267">
    <property type="component" value="Unassembled WGS sequence"/>
</dbReference>
<gene>
    <name evidence="8" type="ORF">TRAPUB_8304</name>
</gene>
<evidence type="ECO:0000256" key="3">
    <source>
        <dbReference type="ARBA" id="ARBA00022490"/>
    </source>
</evidence>
<dbReference type="InterPro" id="IPR043129">
    <property type="entry name" value="ATPase_NBD"/>
</dbReference>
<dbReference type="AlphaFoldDB" id="A0A1M2W5U3"/>
<evidence type="ECO:0000256" key="6">
    <source>
        <dbReference type="ARBA" id="ARBA00023203"/>
    </source>
</evidence>
<keyword evidence="4" id="KW-0547">Nucleotide-binding</keyword>
<name>A0A1M2W5U3_TRAPU</name>
<evidence type="ECO:0000256" key="5">
    <source>
        <dbReference type="ARBA" id="ARBA00022840"/>
    </source>
</evidence>
<keyword evidence="5" id="KW-0067">ATP-binding</keyword>
<reference evidence="8 9" key="1">
    <citation type="submission" date="2016-10" db="EMBL/GenBank/DDBJ databases">
        <title>Genome sequence of the basidiomycete white-rot fungus Trametes pubescens.</title>
        <authorList>
            <person name="Makela M.R."/>
            <person name="Granchi Z."/>
            <person name="Peng M."/>
            <person name="De Vries R.P."/>
            <person name="Grigoriev I."/>
            <person name="Riley R."/>
            <person name="Hilden K."/>
        </authorList>
    </citation>
    <scope>NUCLEOTIDE SEQUENCE [LARGE SCALE GENOMIC DNA]</scope>
    <source>
        <strain evidence="8 9">FBCC735</strain>
    </source>
</reference>
<organism evidence="8 9">
    <name type="scientific">Trametes pubescens</name>
    <name type="common">White-rot fungus</name>
    <dbReference type="NCBI Taxonomy" id="154538"/>
    <lineage>
        <taxon>Eukaryota</taxon>
        <taxon>Fungi</taxon>
        <taxon>Dikarya</taxon>
        <taxon>Basidiomycota</taxon>
        <taxon>Agaricomycotina</taxon>
        <taxon>Agaricomycetes</taxon>
        <taxon>Polyporales</taxon>
        <taxon>Polyporaceae</taxon>
        <taxon>Trametes</taxon>
    </lineage>
</organism>
<dbReference type="EMBL" id="MNAD01000194">
    <property type="protein sequence ID" value="OJT15132.1"/>
    <property type="molecule type" value="Genomic_DNA"/>
</dbReference>
<dbReference type="GO" id="GO:0005524">
    <property type="term" value="F:ATP binding"/>
    <property type="evidence" value="ECO:0007669"/>
    <property type="project" value="UniProtKB-KW"/>
</dbReference>
<sequence>MALLAPIICDNGTGFSKVGFAGNSDPSFVFPTAIATRGPAAQPSRGPAVPSKPGNLASKRGVEDLDFFIGDEAIANAQTPGYGINYPIRHGQIENWDHMERYWEQTIFKYLRAEPEDHYFLLTEPPLNPPENREQTAEIFFESFNIKGLYIAVQAVLALAASWSSNRVTDRTLTGTVIDSGDGVTHVIPCAEGYVIGSAIKHIPIAGRDISQFVLNLLRERGELAGVPPEDHLKVAGKIKEQYSYVCQDIVKEFRKYDQEPYKFFARYEGEHAATGRKYDLDVGYERFLAPEIFFNPEIYSSDFLTPLPEIVDTVIQQSPIDVRRGLYKSSGVEVDVISHKRQRYAVWFGGSLLASLPEFYTSCHTKAQYDEIGPSICRRYQIFGSAT</sequence>
<dbReference type="GO" id="GO:0003779">
    <property type="term" value="F:actin binding"/>
    <property type="evidence" value="ECO:0007669"/>
    <property type="project" value="UniProtKB-KW"/>
</dbReference>
<keyword evidence="9" id="KW-1185">Reference proteome</keyword>
<keyword evidence="7" id="KW-0206">Cytoskeleton</keyword>
<evidence type="ECO:0000256" key="7">
    <source>
        <dbReference type="ARBA" id="ARBA00023212"/>
    </source>
</evidence>
<evidence type="ECO:0000313" key="8">
    <source>
        <dbReference type="EMBL" id="OJT15132.1"/>
    </source>
</evidence>
<dbReference type="FunFam" id="3.90.640.10:FF:000006">
    <property type="entry name" value="Actin-related protein 3 (ARP3)"/>
    <property type="match status" value="1"/>
</dbReference>
<dbReference type="InterPro" id="IPR004000">
    <property type="entry name" value="Actin"/>
</dbReference>
<evidence type="ECO:0000256" key="2">
    <source>
        <dbReference type="ARBA" id="ARBA00006681"/>
    </source>
</evidence>
<dbReference type="GO" id="GO:0005856">
    <property type="term" value="C:cytoskeleton"/>
    <property type="evidence" value="ECO:0007669"/>
    <property type="project" value="UniProtKB-SubCell"/>
</dbReference>
<dbReference type="STRING" id="154538.A0A1M2W5U3"/>
<comment type="caution">
    <text evidence="8">The sequence shown here is derived from an EMBL/GenBank/DDBJ whole genome shotgun (WGS) entry which is preliminary data.</text>
</comment>
<comment type="subcellular location">
    <subcellularLocation>
        <location evidence="1">Cytoplasm</location>
        <location evidence="1">Cytoskeleton</location>
    </subcellularLocation>
</comment>
<dbReference type="InterPro" id="IPR020902">
    <property type="entry name" value="Actin/actin-like_CS"/>
</dbReference>
<dbReference type="OrthoDB" id="421448at2759"/>
<dbReference type="SUPFAM" id="SSF53067">
    <property type="entry name" value="Actin-like ATPase domain"/>
    <property type="match status" value="2"/>
</dbReference>
<evidence type="ECO:0000256" key="4">
    <source>
        <dbReference type="ARBA" id="ARBA00022741"/>
    </source>
</evidence>
<dbReference type="FunFam" id="3.30.420.40:FF:000029">
    <property type="entry name" value="Actin-related protein 3"/>
    <property type="match status" value="1"/>
</dbReference>
<evidence type="ECO:0000256" key="1">
    <source>
        <dbReference type="ARBA" id="ARBA00004245"/>
    </source>
</evidence>
<accession>A0A1M2W5U3</accession>
<dbReference type="OMA" id="GIHYPIR"/>
<dbReference type="Gene3D" id="3.30.420.40">
    <property type="match status" value="3"/>
</dbReference>
<dbReference type="PROSITE" id="PS01132">
    <property type="entry name" value="ACTINS_ACT_LIKE"/>
    <property type="match status" value="1"/>
</dbReference>
<dbReference type="PANTHER" id="PTHR11937">
    <property type="entry name" value="ACTIN"/>
    <property type="match status" value="1"/>
</dbReference>
<dbReference type="CDD" id="cd10221">
    <property type="entry name" value="ASKHA_NBD_Arp3-like"/>
    <property type="match status" value="1"/>
</dbReference>
<keyword evidence="6" id="KW-0009">Actin-binding</keyword>
<dbReference type="Gene3D" id="3.90.640.10">
    <property type="entry name" value="Actin, Chain A, domain 4"/>
    <property type="match status" value="1"/>
</dbReference>
<keyword evidence="3" id="KW-0963">Cytoplasm</keyword>
<proteinExistence type="inferred from homology"/>